<comment type="caution">
    <text evidence="1">The sequence shown here is derived from an EMBL/GenBank/DDBJ whole genome shotgun (WGS) entry which is preliminary data.</text>
</comment>
<name>A0A1R2D396_9CILI</name>
<evidence type="ECO:0000313" key="1">
    <source>
        <dbReference type="EMBL" id="OMJ95686.1"/>
    </source>
</evidence>
<accession>A0A1R2D396</accession>
<keyword evidence="2" id="KW-1185">Reference proteome</keyword>
<dbReference type="Proteomes" id="UP000187209">
    <property type="component" value="Unassembled WGS sequence"/>
</dbReference>
<protein>
    <submittedName>
        <fullName evidence="1">Uncharacterized protein</fullName>
    </submittedName>
</protein>
<dbReference type="AlphaFoldDB" id="A0A1R2D396"/>
<dbReference type="EMBL" id="MPUH01000009">
    <property type="protein sequence ID" value="OMJ95686.1"/>
    <property type="molecule type" value="Genomic_DNA"/>
</dbReference>
<gene>
    <name evidence="1" type="ORF">SteCoe_937</name>
</gene>
<reference evidence="1 2" key="1">
    <citation type="submission" date="2016-11" db="EMBL/GenBank/DDBJ databases">
        <title>The macronuclear genome of Stentor coeruleus: a giant cell with tiny introns.</title>
        <authorList>
            <person name="Slabodnick M."/>
            <person name="Ruby J.G."/>
            <person name="Reiff S.B."/>
            <person name="Swart E.C."/>
            <person name="Gosai S."/>
            <person name="Prabakaran S."/>
            <person name="Witkowska E."/>
            <person name="Larue G.E."/>
            <person name="Fisher S."/>
            <person name="Freeman R.M."/>
            <person name="Gunawardena J."/>
            <person name="Chu W."/>
            <person name="Stover N.A."/>
            <person name="Gregory B.D."/>
            <person name="Nowacki M."/>
            <person name="Derisi J."/>
            <person name="Roy S.W."/>
            <person name="Marshall W.F."/>
            <person name="Sood P."/>
        </authorList>
    </citation>
    <scope>NUCLEOTIDE SEQUENCE [LARGE SCALE GENOMIC DNA]</scope>
    <source>
        <strain evidence="1">WM001</strain>
    </source>
</reference>
<evidence type="ECO:0000313" key="2">
    <source>
        <dbReference type="Proteomes" id="UP000187209"/>
    </source>
</evidence>
<sequence length="202" mass="23414">MSKASQNFYTGSVTSQYGASNTKKTEDFLIEEEDSKVDKSRGKTLKRKYNSEEKIKSYFETVDQLISSRKKDQVVNEKVDEIVKDLRSQRSSGLNKYVDMYYDLFISKQELPPLISKKNKDFIDRINTLQRELRPELHMLPTLYENSGIKPGNKAKPAKVSVEPKLSSSRAKILMVKEIEAKHKLKTNRETLKKIPFTVRFI</sequence>
<proteinExistence type="predicted"/>
<organism evidence="1 2">
    <name type="scientific">Stentor coeruleus</name>
    <dbReference type="NCBI Taxonomy" id="5963"/>
    <lineage>
        <taxon>Eukaryota</taxon>
        <taxon>Sar</taxon>
        <taxon>Alveolata</taxon>
        <taxon>Ciliophora</taxon>
        <taxon>Postciliodesmatophora</taxon>
        <taxon>Heterotrichea</taxon>
        <taxon>Heterotrichida</taxon>
        <taxon>Stentoridae</taxon>
        <taxon>Stentor</taxon>
    </lineage>
</organism>